<keyword evidence="3" id="KW-1185">Reference proteome</keyword>
<sequence>MPEELPKIDVDTPEDLDYFIQGVRAHARKILELQAKEKDVNKEHLPLLYRAIDQWLLNGQIQVEPNMLVNGLSFSEYARQPREMEEYDQRLEKQLQDLIQQSEELTERAVEYRKALPTARAAALQRKQALLDEIAAEEAAIEARRLEARAAAGSSAEPELERTDEMVEALKTSLKELGALHRNMPRRNEAAVEQMEAATRVKQLFRA</sequence>
<comment type="caution">
    <text evidence="2">The sequence shown here is derived from an EMBL/GenBank/DDBJ whole genome shotgun (WGS) entry which is preliminary data.</text>
</comment>
<dbReference type="EMBL" id="JAPDMQ010000021">
    <property type="protein sequence ID" value="KAK0539958.1"/>
    <property type="molecule type" value="Genomic_DNA"/>
</dbReference>
<evidence type="ECO:0000256" key="1">
    <source>
        <dbReference type="SAM" id="Coils"/>
    </source>
</evidence>
<reference evidence="2" key="1">
    <citation type="journal article" date="2023" name="PhytoFront">
        <title>Draft Genome Resources of Seven Strains of Tilletia horrida, Causal Agent of Kernel Smut of Rice.</title>
        <authorList>
            <person name="Khanal S."/>
            <person name="Antony Babu S."/>
            <person name="Zhou X.G."/>
        </authorList>
    </citation>
    <scope>NUCLEOTIDE SEQUENCE</scope>
    <source>
        <strain evidence="2">TX3</strain>
    </source>
</reference>
<evidence type="ECO:0000313" key="2">
    <source>
        <dbReference type="EMBL" id="KAK0539958.1"/>
    </source>
</evidence>
<accession>A0AAN6JTV3</accession>
<dbReference type="AlphaFoldDB" id="A0AAN6JTV3"/>
<dbReference type="GO" id="GO:0000776">
    <property type="term" value="C:kinetochore"/>
    <property type="evidence" value="ECO:0007669"/>
    <property type="project" value="InterPro"/>
</dbReference>
<proteinExistence type="predicted"/>
<gene>
    <name evidence="2" type="ORF">OC842_000702</name>
</gene>
<feature type="coiled-coil region" evidence="1">
    <location>
        <begin position="84"/>
        <end position="140"/>
    </location>
</feature>
<name>A0AAN6JTV3_9BASI</name>
<dbReference type="GO" id="GO:0000070">
    <property type="term" value="P:mitotic sister chromatid segregation"/>
    <property type="evidence" value="ECO:0007669"/>
    <property type="project" value="InterPro"/>
</dbReference>
<keyword evidence="1" id="KW-0175">Coiled coil</keyword>
<organism evidence="2 3">
    <name type="scientific">Tilletia horrida</name>
    <dbReference type="NCBI Taxonomy" id="155126"/>
    <lineage>
        <taxon>Eukaryota</taxon>
        <taxon>Fungi</taxon>
        <taxon>Dikarya</taxon>
        <taxon>Basidiomycota</taxon>
        <taxon>Ustilaginomycotina</taxon>
        <taxon>Exobasidiomycetes</taxon>
        <taxon>Tilletiales</taxon>
        <taxon>Tilletiaceae</taxon>
        <taxon>Tilletia</taxon>
    </lineage>
</organism>
<dbReference type="InterPro" id="IPR013950">
    <property type="entry name" value="Mis14/Nsl1"/>
</dbReference>
<evidence type="ECO:0000313" key="3">
    <source>
        <dbReference type="Proteomes" id="UP001176521"/>
    </source>
</evidence>
<protein>
    <submittedName>
        <fullName evidence="2">Uncharacterized protein</fullName>
    </submittedName>
</protein>
<dbReference type="Pfam" id="PF08641">
    <property type="entry name" value="Mis14"/>
    <property type="match status" value="1"/>
</dbReference>
<dbReference type="Proteomes" id="UP001176521">
    <property type="component" value="Unassembled WGS sequence"/>
</dbReference>